<name>A0A6C0L2P5_9ZZZZ</name>
<protein>
    <submittedName>
        <fullName evidence="1">Uncharacterized protein</fullName>
    </submittedName>
</protein>
<sequence length="327" mass="38216">MKDVESYSNIALGKIFSQNPNQAKTSSSLLHRRKGLNREIHLENLRKKKQAKEAKRGFQQKEILKTGSINSTSYVVNDESLLEQIEVLKSQLNNAGIKPLSEMVSYETAKEYLTKALKNASESDSYENIKEVERWDEFIKNHPKYIEEEKEKEEAWKNDNFLKNIEALEVQRNIIPNNIYSGASVDILMEKGLKKELAVRLMRNRVLWLVHMNPNEIAPIHLADLRFKYSFTGLDLIEMRALYACMPEKFEHDDTGEKMQWLSSVREKLSDMINQEKNNTLIARLKRNSAYLEKKEPIKLKKINLNNQNKNKLSFMEELALKRKKIE</sequence>
<dbReference type="EMBL" id="MN741020">
    <property type="protein sequence ID" value="QHU22994.1"/>
    <property type="molecule type" value="Genomic_DNA"/>
</dbReference>
<organism evidence="1">
    <name type="scientific">viral metagenome</name>
    <dbReference type="NCBI Taxonomy" id="1070528"/>
    <lineage>
        <taxon>unclassified sequences</taxon>
        <taxon>metagenomes</taxon>
        <taxon>organismal metagenomes</taxon>
    </lineage>
</organism>
<proteinExistence type="predicted"/>
<accession>A0A6C0L2P5</accession>
<evidence type="ECO:0000313" key="1">
    <source>
        <dbReference type="EMBL" id="QHU22994.1"/>
    </source>
</evidence>
<reference evidence="1" key="1">
    <citation type="journal article" date="2020" name="Nature">
        <title>Giant virus diversity and host interactions through global metagenomics.</title>
        <authorList>
            <person name="Schulz F."/>
            <person name="Roux S."/>
            <person name="Paez-Espino D."/>
            <person name="Jungbluth S."/>
            <person name="Walsh D.A."/>
            <person name="Denef V.J."/>
            <person name="McMahon K.D."/>
            <person name="Konstantinidis K.T."/>
            <person name="Eloe-Fadrosh E.A."/>
            <person name="Kyrpides N.C."/>
            <person name="Woyke T."/>
        </authorList>
    </citation>
    <scope>NUCLEOTIDE SEQUENCE</scope>
    <source>
        <strain evidence="1">GVMAG-S-ERX555907-63</strain>
    </source>
</reference>
<dbReference type="AlphaFoldDB" id="A0A6C0L2P5"/>